<keyword evidence="8 9" id="KW-0413">Isomerase</keyword>
<keyword evidence="7 9" id="KW-0057">Aromatic amino acid biosynthesis</keyword>
<dbReference type="EMBL" id="JAVRHY010000001">
    <property type="protein sequence ID" value="MDT0616945.1"/>
    <property type="molecule type" value="Genomic_DNA"/>
</dbReference>
<evidence type="ECO:0000313" key="11">
    <source>
        <dbReference type="EMBL" id="MDT0616945.1"/>
    </source>
</evidence>
<dbReference type="PANTHER" id="PTHR42894:SF1">
    <property type="entry name" value="N-(5'-PHOSPHORIBOSYL)ANTHRANILATE ISOMERASE"/>
    <property type="match status" value="1"/>
</dbReference>
<dbReference type="CDD" id="cd00405">
    <property type="entry name" value="PRAI"/>
    <property type="match status" value="1"/>
</dbReference>
<evidence type="ECO:0000256" key="7">
    <source>
        <dbReference type="ARBA" id="ARBA00023141"/>
    </source>
</evidence>
<evidence type="ECO:0000256" key="2">
    <source>
        <dbReference type="ARBA" id="ARBA00004664"/>
    </source>
</evidence>
<dbReference type="EC" id="5.3.1.24" evidence="3 9"/>
<evidence type="ECO:0000256" key="4">
    <source>
        <dbReference type="ARBA" id="ARBA00022272"/>
    </source>
</evidence>
<evidence type="ECO:0000256" key="5">
    <source>
        <dbReference type="ARBA" id="ARBA00022605"/>
    </source>
</evidence>
<dbReference type="PANTHER" id="PTHR42894">
    <property type="entry name" value="N-(5'-PHOSPHORIBOSYL)ANTHRANILATE ISOMERASE"/>
    <property type="match status" value="1"/>
</dbReference>
<keyword evidence="12" id="KW-1185">Reference proteome</keyword>
<organism evidence="11 12">
    <name type="scientific">Spectribacter acetivorans</name>
    <dbReference type="NCBI Taxonomy" id="3075603"/>
    <lineage>
        <taxon>Bacteria</taxon>
        <taxon>Pseudomonadati</taxon>
        <taxon>Pseudomonadota</taxon>
        <taxon>Gammaproteobacteria</taxon>
        <taxon>Salinisphaerales</taxon>
        <taxon>Salinisphaeraceae</taxon>
        <taxon>Spectribacter</taxon>
    </lineage>
</organism>
<sequence>MRTRVKICGITRAEDARAAAMAGADAIGLVFYDQSPRFVTIEQAREVCRALPPFVAVTALFLDAAAASVQTVIDALRPDILQFHGNEAPAFCQAFGVSYIRAVPMGGDADPGEWAERFPDAAALLLDSHRAGEAGGRGETFDWQRGVLPDGPAVIAAGGLQPDNVGAAVRDMRPYGVDVSSGVEIAPGIKDHQLMQQFIEAIYRVDRD</sequence>
<dbReference type="InterPro" id="IPR013785">
    <property type="entry name" value="Aldolase_TIM"/>
</dbReference>
<accession>A0ABU3B3A5</accession>
<dbReference type="GO" id="GO:0004640">
    <property type="term" value="F:phosphoribosylanthranilate isomerase activity"/>
    <property type="evidence" value="ECO:0007669"/>
    <property type="project" value="UniProtKB-EC"/>
</dbReference>
<dbReference type="HAMAP" id="MF_00135">
    <property type="entry name" value="PRAI"/>
    <property type="match status" value="1"/>
</dbReference>
<comment type="catalytic activity">
    <reaction evidence="1 9">
        <text>N-(5-phospho-beta-D-ribosyl)anthranilate = 1-(2-carboxyphenylamino)-1-deoxy-D-ribulose 5-phosphate</text>
        <dbReference type="Rhea" id="RHEA:21540"/>
        <dbReference type="ChEBI" id="CHEBI:18277"/>
        <dbReference type="ChEBI" id="CHEBI:58613"/>
        <dbReference type="EC" id="5.3.1.24"/>
    </reaction>
</comment>
<feature type="domain" description="N-(5'phosphoribosyl) anthranilate isomerase (PRAI)" evidence="10">
    <location>
        <begin position="5"/>
        <end position="200"/>
    </location>
</feature>
<dbReference type="InterPro" id="IPR011060">
    <property type="entry name" value="RibuloseP-bd_barrel"/>
</dbReference>
<comment type="pathway">
    <text evidence="2 9">Amino-acid biosynthesis; L-tryptophan biosynthesis; L-tryptophan from chorismate: step 3/5.</text>
</comment>
<evidence type="ECO:0000256" key="1">
    <source>
        <dbReference type="ARBA" id="ARBA00001164"/>
    </source>
</evidence>
<dbReference type="InterPro" id="IPR001240">
    <property type="entry name" value="PRAI_dom"/>
</dbReference>
<dbReference type="SUPFAM" id="SSF51366">
    <property type="entry name" value="Ribulose-phoshate binding barrel"/>
    <property type="match status" value="1"/>
</dbReference>
<dbReference type="Gene3D" id="3.20.20.70">
    <property type="entry name" value="Aldolase class I"/>
    <property type="match status" value="1"/>
</dbReference>
<evidence type="ECO:0000256" key="8">
    <source>
        <dbReference type="ARBA" id="ARBA00023235"/>
    </source>
</evidence>
<evidence type="ECO:0000256" key="6">
    <source>
        <dbReference type="ARBA" id="ARBA00022822"/>
    </source>
</evidence>
<keyword evidence="6 9" id="KW-0822">Tryptophan biosynthesis</keyword>
<comment type="caution">
    <text evidence="11">The sequence shown here is derived from an EMBL/GenBank/DDBJ whole genome shotgun (WGS) entry which is preliminary data.</text>
</comment>
<evidence type="ECO:0000259" key="10">
    <source>
        <dbReference type="Pfam" id="PF00697"/>
    </source>
</evidence>
<proteinExistence type="inferred from homology"/>
<evidence type="ECO:0000256" key="9">
    <source>
        <dbReference type="HAMAP-Rule" id="MF_00135"/>
    </source>
</evidence>
<dbReference type="InterPro" id="IPR044643">
    <property type="entry name" value="TrpF_fam"/>
</dbReference>
<keyword evidence="5 9" id="KW-0028">Amino-acid biosynthesis</keyword>
<evidence type="ECO:0000256" key="3">
    <source>
        <dbReference type="ARBA" id="ARBA00012572"/>
    </source>
</evidence>
<name>A0ABU3B3A5_9GAMM</name>
<dbReference type="Pfam" id="PF00697">
    <property type="entry name" value="PRAI"/>
    <property type="match status" value="1"/>
</dbReference>
<gene>
    <name evidence="9" type="primary">trpF</name>
    <name evidence="11" type="ORF">RM531_00515</name>
</gene>
<comment type="similarity">
    <text evidence="9">Belongs to the TrpF family.</text>
</comment>
<evidence type="ECO:0000313" key="12">
    <source>
        <dbReference type="Proteomes" id="UP001259982"/>
    </source>
</evidence>
<dbReference type="NCBIfam" id="NF002298">
    <property type="entry name" value="PRK01222.1-4"/>
    <property type="match status" value="1"/>
</dbReference>
<dbReference type="RefSeq" id="WP_311656472.1">
    <property type="nucleotide sequence ID" value="NZ_JAVRHY010000001.1"/>
</dbReference>
<reference evidence="11 12" key="1">
    <citation type="submission" date="2023-09" db="EMBL/GenBank/DDBJ databases">
        <authorList>
            <person name="Rey-Velasco X."/>
        </authorList>
    </citation>
    <scope>NUCLEOTIDE SEQUENCE [LARGE SCALE GENOMIC DNA]</scope>
    <source>
        <strain evidence="11 12">P385</strain>
    </source>
</reference>
<protein>
    <recommendedName>
        <fullName evidence="4 9">N-(5'-phosphoribosyl)anthranilate isomerase</fullName>
        <shortName evidence="9">PRAI</shortName>
        <ecNumber evidence="3 9">5.3.1.24</ecNumber>
    </recommendedName>
</protein>
<dbReference type="Proteomes" id="UP001259982">
    <property type="component" value="Unassembled WGS sequence"/>
</dbReference>